<dbReference type="Pfam" id="PF17919">
    <property type="entry name" value="RT_RNaseH_2"/>
    <property type="match status" value="1"/>
</dbReference>
<dbReference type="Proteomes" id="UP001231189">
    <property type="component" value="Unassembled WGS sequence"/>
</dbReference>
<feature type="domain" description="Reverse transcriptase" evidence="10">
    <location>
        <begin position="204"/>
        <end position="383"/>
    </location>
</feature>
<name>A0AAD8SKT2_LOLMU</name>
<dbReference type="InterPro" id="IPR050951">
    <property type="entry name" value="Retrovirus_Pol_polyprotein"/>
</dbReference>
<dbReference type="PANTHER" id="PTHR37984:SF5">
    <property type="entry name" value="PROTEIN NYNRIN-LIKE"/>
    <property type="match status" value="1"/>
</dbReference>
<dbReference type="GO" id="GO:0008233">
    <property type="term" value="F:peptidase activity"/>
    <property type="evidence" value="ECO:0007669"/>
    <property type="project" value="UniProtKB-KW"/>
</dbReference>
<dbReference type="GO" id="GO:0006508">
    <property type="term" value="P:proteolysis"/>
    <property type="evidence" value="ECO:0007669"/>
    <property type="project" value="UniProtKB-KW"/>
</dbReference>
<dbReference type="FunFam" id="3.10.10.10:FF:000007">
    <property type="entry name" value="Retrovirus-related Pol polyprotein from transposon 17.6-like Protein"/>
    <property type="match status" value="1"/>
</dbReference>
<feature type="compositionally biased region" description="Basic residues" evidence="9">
    <location>
        <begin position="1021"/>
        <end position="1031"/>
    </location>
</feature>
<dbReference type="GO" id="GO:0003964">
    <property type="term" value="F:RNA-directed DNA polymerase activity"/>
    <property type="evidence" value="ECO:0007669"/>
    <property type="project" value="UniProtKB-KW"/>
</dbReference>
<comment type="caution">
    <text evidence="12">The sequence shown here is derived from an EMBL/GenBank/DDBJ whole genome shotgun (WGS) entry which is preliminary data.</text>
</comment>
<dbReference type="Gene3D" id="3.30.420.10">
    <property type="entry name" value="Ribonuclease H-like superfamily/Ribonuclease H"/>
    <property type="match status" value="1"/>
</dbReference>
<evidence type="ECO:0000256" key="1">
    <source>
        <dbReference type="ARBA" id="ARBA00022670"/>
    </source>
</evidence>
<reference evidence="12" key="1">
    <citation type="submission" date="2023-07" db="EMBL/GenBank/DDBJ databases">
        <title>A chromosome-level genome assembly of Lolium multiflorum.</title>
        <authorList>
            <person name="Chen Y."/>
            <person name="Copetti D."/>
            <person name="Kolliker R."/>
            <person name="Studer B."/>
        </authorList>
    </citation>
    <scope>NUCLEOTIDE SEQUENCE</scope>
    <source>
        <strain evidence="12">02402/16</strain>
        <tissue evidence="12">Leaf</tissue>
    </source>
</reference>
<evidence type="ECO:0000313" key="13">
    <source>
        <dbReference type="Proteomes" id="UP001231189"/>
    </source>
</evidence>
<dbReference type="AlphaFoldDB" id="A0AAD8SKT2"/>
<dbReference type="Pfam" id="PF17921">
    <property type="entry name" value="Integrase_H2C2"/>
    <property type="match status" value="1"/>
</dbReference>
<keyword evidence="6" id="KW-0378">Hydrolase</keyword>
<dbReference type="SUPFAM" id="SSF56672">
    <property type="entry name" value="DNA/RNA polymerases"/>
    <property type="match status" value="1"/>
</dbReference>
<dbReference type="InterPro" id="IPR012337">
    <property type="entry name" value="RNaseH-like_sf"/>
</dbReference>
<evidence type="ECO:0000256" key="5">
    <source>
        <dbReference type="ARBA" id="ARBA00022759"/>
    </source>
</evidence>
<evidence type="ECO:0000256" key="9">
    <source>
        <dbReference type="SAM" id="MobiDB-lite"/>
    </source>
</evidence>
<keyword evidence="5" id="KW-0255">Endonuclease</keyword>
<dbReference type="FunFam" id="3.30.70.270:FF:000020">
    <property type="entry name" value="Transposon Tf2-6 polyprotein-like Protein"/>
    <property type="match status" value="1"/>
</dbReference>
<dbReference type="EMBL" id="JAUUTY010000004">
    <property type="protein sequence ID" value="KAK1653173.1"/>
    <property type="molecule type" value="Genomic_DNA"/>
</dbReference>
<dbReference type="InterPro" id="IPR041577">
    <property type="entry name" value="RT_RNaseH_2"/>
</dbReference>
<feature type="region of interest" description="Disordered" evidence="9">
    <location>
        <begin position="105"/>
        <end position="138"/>
    </location>
</feature>
<keyword evidence="2" id="KW-0808">Transferase</keyword>
<protein>
    <submittedName>
        <fullName evidence="12">Uncharacterized protein</fullName>
    </submittedName>
</protein>
<keyword evidence="13" id="KW-1185">Reference proteome</keyword>
<dbReference type="CDD" id="cd09274">
    <property type="entry name" value="RNase_HI_RT_Ty3"/>
    <property type="match status" value="1"/>
</dbReference>
<keyword evidence="7" id="KW-0695">RNA-directed DNA polymerase</keyword>
<gene>
    <name evidence="12" type="ORF">QYE76_070978</name>
</gene>
<dbReference type="InterPro" id="IPR043502">
    <property type="entry name" value="DNA/RNA_pol_sf"/>
</dbReference>
<dbReference type="GO" id="GO:0004519">
    <property type="term" value="F:endonuclease activity"/>
    <property type="evidence" value="ECO:0007669"/>
    <property type="project" value="UniProtKB-KW"/>
</dbReference>
<keyword evidence="4" id="KW-0540">Nuclease</keyword>
<evidence type="ECO:0000256" key="2">
    <source>
        <dbReference type="ARBA" id="ARBA00022679"/>
    </source>
</evidence>
<dbReference type="Gene3D" id="3.30.70.270">
    <property type="match status" value="2"/>
</dbReference>
<dbReference type="PROSITE" id="PS50994">
    <property type="entry name" value="INTEGRASE"/>
    <property type="match status" value="1"/>
</dbReference>
<dbReference type="GO" id="GO:0015074">
    <property type="term" value="P:DNA integration"/>
    <property type="evidence" value="ECO:0007669"/>
    <property type="project" value="InterPro"/>
</dbReference>
<proteinExistence type="predicted"/>
<feature type="domain" description="Integrase catalytic" evidence="11">
    <location>
        <begin position="722"/>
        <end position="886"/>
    </location>
</feature>
<dbReference type="InterPro" id="IPR041588">
    <property type="entry name" value="Integrase_H2C2"/>
</dbReference>
<dbReference type="PANTHER" id="PTHR37984">
    <property type="entry name" value="PROTEIN CBG26694"/>
    <property type="match status" value="1"/>
</dbReference>
<feature type="region of interest" description="Disordered" evidence="9">
    <location>
        <begin position="1006"/>
        <end position="1052"/>
    </location>
</feature>
<dbReference type="PROSITE" id="PS50878">
    <property type="entry name" value="RT_POL"/>
    <property type="match status" value="1"/>
</dbReference>
<evidence type="ECO:0000256" key="6">
    <source>
        <dbReference type="ARBA" id="ARBA00022801"/>
    </source>
</evidence>
<dbReference type="SUPFAM" id="SSF53098">
    <property type="entry name" value="Ribonuclease H-like"/>
    <property type="match status" value="1"/>
</dbReference>
<feature type="compositionally biased region" description="Low complexity" evidence="9">
    <location>
        <begin position="1041"/>
        <end position="1052"/>
    </location>
</feature>
<dbReference type="GO" id="GO:0003676">
    <property type="term" value="F:nucleic acid binding"/>
    <property type="evidence" value="ECO:0007669"/>
    <property type="project" value="InterPro"/>
</dbReference>
<dbReference type="InterPro" id="IPR036397">
    <property type="entry name" value="RNaseH_sf"/>
</dbReference>
<dbReference type="Pfam" id="PF00078">
    <property type="entry name" value="RVT_1"/>
    <property type="match status" value="1"/>
</dbReference>
<dbReference type="InterPro" id="IPR000477">
    <property type="entry name" value="RT_dom"/>
</dbReference>
<evidence type="ECO:0000256" key="7">
    <source>
        <dbReference type="ARBA" id="ARBA00022918"/>
    </source>
</evidence>
<evidence type="ECO:0000313" key="12">
    <source>
        <dbReference type="EMBL" id="KAK1653173.1"/>
    </source>
</evidence>
<keyword evidence="1" id="KW-0645">Protease</keyword>
<feature type="region of interest" description="Disordered" evidence="9">
    <location>
        <begin position="943"/>
        <end position="963"/>
    </location>
</feature>
<evidence type="ECO:0000256" key="8">
    <source>
        <dbReference type="ARBA" id="ARBA00023268"/>
    </source>
</evidence>
<dbReference type="Gene3D" id="1.10.340.70">
    <property type="match status" value="1"/>
</dbReference>
<dbReference type="InterPro" id="IPR043128">
    <property type="entry name" value="Rev_trsase/Diguanyl_cyclase"/>
</dbReference>
<evidence type="ECO:0000259" key="11">
    <source>
        <dbReference type="PROSITE" id="PS50994"/>
    </source>
</evidence>
<sequence length="1076" mass="120526">MEMAELSVADLRQLIAATAEANKDTTEAGQANAARITDINATLDRLALSQQELVRHTTKVDNTLDRVIQANTALDLSVSDLKQSMELVATRLATVEKARTTLSIPGTVELDPGSLRPSGRRSSHQHQGVGTAEVQPSSHTLVRGEHAITTADHFTLPDEDDEFEQTEYDHTIPLLPGTKPVNVKPYRYAPHQKSEIEKQVADMIARGIIQESTSPFASPVLLVRKKDGTWRFCIDYRALNSITLKNKYPMPVVDELLDELAGAQWFTKLDLRSGYHQIRLVPADEHKTAFKTHQGLFEFKVMPFGLTNAPATFQAAMNSMFAPLIRKCVLVFMDDILIYSPSMKDHLAQLQQVLDILQHNQLTVKRSKCMFAQQQLEYLGHIISKSGVATDPSKIKAVQEWPVPTNAKQVRGFLGLTGYYRKFIQHYSLISRTLSDLLKKDTTFRWNATEQQAFDHLKQKMLATPVLALPNFAVPFTIETDASKRGVGAVLMQSGHPVAYLSKALGPVAQTLSTYEKECLAILLAVDKWRQYLQHAPFTIVTDHRSLVHLSDQKITTEMQQKAFVKLMGLQYKLVYRKGKDNTAADALSRNPAANELYHISVAKPRWLEIIAEGYLKDPKAQLLLQELSLHNPNERGYALCQGIIRFKDRIWLGNNPEAHQAILLSLHSSGVGGHSRFLGTYQRIKALFAWPKMKAHIKAYVQQCQTCQQAKGEHVKLPGLLNPLPVPTEAWNVISMDFVEGLPKSGSFNCILVVIDKFTKYGHFIPLAHPYTALTVAEQFVDTVYRLHGLPSVIISDRDPVFTSKVWQALFKLSDTKMNMSTANHPQTDGQTEKLNQCLETYLRCAVHATPTKWARWLPLAEYWYNTNYHSALGKSPFQVLYGYQPRHLGIGNLQADTPTELASWLDRRQEDAALLLMPLSQCVPVRFCDGARSNMAAASSHRLSSLGKEPQNHWRHGNRKKNSAAVSQVLLLGVKQLFKGRGLLRHQPPGAGVVETFEGQWAGPGGKTWKGSSPSRTNRSYKRSKSSRGRYRDQNSCNSFPLLSSSPTSSPRQLYACELVSGLRSSYLYVTRGQ</sequence>
<evidence type="ECO:0000256" key="3">
    <source>
        <dbReference type="ARBA" id="ARBA00022695"/>
    </source>
</evidence>
<organism evidence="12 13">
    <name type="scientific">Lolium multiflorum</name>
    <name type="common">Italian ryegrass</name>
    <name type="synonym">Lolium perenne subsp. multiflorum</name>
    <dbReference type="NCBI Taxonomy" id="4521"/>
    <lineage>
        <taxon>Eukaryota</taxon>
        <taxon>Viridiplantae</taxon>
        <taxon>Streptophyta</taxon>
        <taxon>Embryophyta</taxon>
        <taxon>Tracheophyta</taxon>
        <taxon>Spermatophyta</taxon>
        <taxon>Magnoliopsida</taxon>
        <taxon>Liliopsida</taxon>
        <taxon>Poales</taxon>
        <taxon>Poaceae</taxon>
        <taxon>BOP clade</taxon>
        <taxon>Pooideae</taxon>
        <taxon>Poodae</taxon>
        <taxon>Poeae</taxon>
        <taxon>Poeae Chloroplast Group 2 (Poeae type)</taxon>
        <taxon>Loliodinae</taxon>
        <taxon>Loliinae</taxon>
        <taxon>Lolium</taxon>
    </lineage>
</organism>
<keyword evidence="8" id="KW-0511">Multifunctional enzyme</keyword>
<dbReference type="InterPro" id="IPR001584">
    <property type="entry name" value="Integrase_cat-core"/>
</dbReference>
<dbReference type="Gene3D" id="3.10.10.10">
    <property type="entry name" value="HIV Type 1 Reverse Transcriptase, subunit A, domain 1"/>
    <property type="match status" value="1"/>
</dbReference>
<evidence type="ECO:0000259" key="10">
    <source>
        <dbReference type="PROSITE" id="PS50878"/>
    </source>
</evidence>
<dbReference type="CDD" id="cd01647">
    <property type="entry name" value="RT_LTR"/>
    <property type="match status" value="1"/>
</dbReference>
<evidence type="ECO:0000256" key="4">
    <source>
        <dbReference type="ARBA" id="ARBA00022722"/>
    </source>
</evidence>
<dbReference type="FunFam" id="3.10.20.370:FF:000001">
    <property type="entry name" value="Retrovirus-related Pol polyprotein from transposon 17.6-like protein"/>
    <property type="match status" value="1"/>
</dbReference>
<accession>A0AAD8SKT2</accession>
<keyword evidence="3" id="KW-0548">Nucleotidyltransferase</keyword>